<dbReference type="InterPro" id="IPR009003">
    <property type="entry name" value="Peptidase_S1_PA"/>
</dbReference>
<proteinExistence type="inferred from homology"/>
<name>A0ABV8UKC3_9PROT</name>
<comment type="similarity">
    <text evidence="3">Belongs to the peptidase S1C family.</text>
</comment>
<keyword evidence="8" id="KW-0677">Repeat</keyword>
<dbReference type="PROSITE" id="PS50106">
    <property type="entry name" value="PDZ"/>
    <property type="match status" value="2"/>
</dbReference>
<evidence type="ECO:0000256" key="7">
    <source>
        <dbReference type="ARBA" id="ARBA00022729"/>
    </source>
</evidence>
<evidence type="ECO:0000313" key="18">
    <source>
        <dbReference type="Proteomes" id="UP001595799"/>
    </source>
</evidence>
<evidence type="ECO:0000256" key="13">
    <source>
        <dbReference type="ARBA" id="ARBA00032850"/>
    </source>
</evidence>
<dbReference type="Proteomes" id="UP001595799">
    <property type="component" value="Unassembled WGS sequence"/>
</dbReference>
<feature type="domain" description="PDZ" evidence="16">
    <location>
        <begin position="265"/>
        <end position="361"/>
    </location>
</feature>
<feature type="region of interest" description="Disordered" evidence="14">
    <location>
        <begin position="374"/>
        <end position="415"/>
    </location>
</feature>
<comment type="subcellular location">
    <subcellularLocation>
        <location evidence="2">Periplasm</location>
    </subcellularLocation>
</comment>
<gene>
    <name evidence="17" type="ORF">ACFOW6_05885</name>
</gene>
<evidence type="ECO:0000256" key="14">
    <source>
        <dbReference type="SAM" id="MobiDB-lite"/>
    </source>
</evidence>
<evidence type="ECO:0000259" key="16">
    <source>
        <dbReference type="PROSITE" id="PS50106"/>
    </source>
</evidence>
<evidence type="ECO:0000256" key="1">
    <source>
        <dbReference type="ARBA" id="ARBA00001772"/>
    </source>
</evidence>
<keyword evidence="7 15" id="KW-0732">Signal</keyword>
<dbReference type="Gene3D" id="2.40.10.120">
    <property type="match status" value="1"/>
</dbReference>
<keyword evidence="18" id="KW-1185">Reference proteome</keyword>
<dbReference type="InterPro" id="IPR036034">
    <property type="entry name" value="PDZ_sf"/>
</dbReference>
<dbReference type="RefSeq" id="WP_382421411.1">
    <property type="nucleotide sequence ID" value="NZ_JBHSCW010000003.1"/>
</dbReference>
<feature type="region of interest" description="Disordered" evidence="14">
    <location>
        <begin position="50"/>
        <end position="70"/>
    </location>
</feature>
<dbReference type="EC" id="3.4.21.107" evidence="4"/>
<keyword evidence="6" id="KW-0645">Protease</keyword>
<reference evidence="18" key="1">
    <citation type="journal article" date="2019" name="Int. J. Syst. Evol. Microbiol.">
        <title>The Global Catalogue of Microorganisms (GCM) 10K type strain sequencing project: providing services to taxonomists for standard genome sequencing and annotation.</title>
        <authorList>
            <consortium name="The Broad Institute Genomics Platform"/>
            <consortium name="The Broad Institute Genome Sequencing Center for Infectious Disease"/>
            <person name="Wu L."/>
            <person name="Ma J."/>
        </authorList>
    </citation>
    <scope>NUCLEOTIDE SEQUENCE [LARGE SCALE GENOMIC DNA]</scope>
    <source>
        <strain evidence="18">CECT 8472</strain>
    </source>
</reference>
<evidence type="ECO:0000256" key="3">
    <source>
        <dbReference type="ARBA" id="ARBA00010541"/>
    </source>
</evidence>
<dbReference type="Pfam" id="PF13365">
    <property type="entry name" value="Trypsin_2"/>
    <property type="match status" value="1"/>
</dbReference>
<feature type="domain" description="PDZ" evidence="16">
    <location>
        <begin position="383"/>
        <end position="484"/>
    </location>
</feature>
<evidence type="ECO:0000256" key="12">
    <source>
        <dbReference type="ARBA" id="ARBA00023016"/>
    </source>
</evidence>
<evidence type="ECO:0000256" key="15">
    <source>
        <dbReference type="SAM" id="SignalP"/>
    </source>
</evidence>
<evidence type="ECO:0000256" key="5">
    <source>
        <dbReference type="ARBA" id="ARBA00013958"/>
    </source>
</evidence>
<keyword evidence="11" id="KW-0720">Serine protease</keyword>
<keyword evidence="9" id="KW-0574">Periplasm</keyword>
<evidence type="ECO:0000256" key="2">
    <source>
        <dbReference type="ARBA" id="ARBA00004418"/>
    </source>
</evidence>
<dbReference type="Gene3D" id="2.30.42.10">
    <property type="match status" value="2"/>
</dbReference>
<evidence type="ECO:0000256" key="10">
    <source>
        <dbReference type="ARBA" id="ARBA00022801"/>
    </source>
</evidence>
<dbReference type="InterPro" id="IPR011782">
    <property type="entry name" value="Pept_S1C_Do"/>
</dbReference>
<comment type="catalytic activity">
    <reaction evidence="1">
        <text>Acts on substrates that are at least partially unfolded. The cleavage site P1 residue is normally between a pair of hydrophobic residues, such as Val-|-Val.</text>
        <dbReference type="EC" id="3.4.21.107"/>
    </reaction>
</comment>
<feature type="signal peptide" evidence="15">
    <location>
        <begin position="1"/>
        <end position="29"/>
    </location>
</feature>
<feature type="chain" id="PRO_5046910263" description="Probable periplasmic serine endoprotease DegP-like" evidence="15">
    <location>
        <begin position="30"/>
        <end position="496"/>
    </location>
</feature>
<dbReference type="InterPro" id="IPR001940">
    <property type="entry name" value="Peptidase_S1C"/>
</dbReference>
<evidence type="ECO:0000256" key="9">
    <source>
        <dbReference type="ARBA" id="ARBA00022764"/>
    </source>
</evidence>
<dbReference type="Pfam" id="PF13180">
    <property type="entry name" value="PDZ_2"/>
    <property type="match status" value="2"/>
</dbReference>
<accession>A0ABV8UKC3</accession>
<keyword evidence="12" id="KW-0346">Stress response</keyword>
<evidence type="ECO:0000256" key="11">
    <source>
        <dbReference type="ARBA" id="ARBA00022825"/>
    </source>
</evidence>
<dbReference type="SUPFAM" id="SSF50494">
    <property type="entry name" value="Trypsin-like serine proteases"/>
    <property type="match status" value="1"/>
</dbReference>
<protein>
    <recommendedName>
        <fullName evidence="5">Probable periplasmic serine endoprotease DegP-like</fullName>
        <ecNumber evidence="4">3.4.21.107</ecNumber>
    </recommendedName>
    <alternativeName>
        <fullName evidence="13">Protease Do</fullName>
    </alternativeName>
</protein>
<feature type="compositionally biased region" description="Basic and acidic residues" evidence="14">
    <location>
        <begin position="385"/>
        <end position="399"/>
    </location>
</feature>
<keyword evidence="10" id="KW-0378">Hydrolase</keyword>
<dbReference type="SMART" id="SM00228">
    <property type="entry name" value="PDZ"/>
    <property type="match status" value="2"/>
</dbReference>
<evidence type="ECO:0000256" key="8">
    <source>
        <dbReference type="ARBA" id="ARBA00022737"/>
    </source>
</evidence>
<dbReference type="PANTHER" id="PTHR22939">
    <property type="entry name" value="SERINE PROTEASE FAMILY S1C HTRA-RELATED"/>
    <property type="match status" value="1"/>
</dbReference>
<dbReference type="PRINTS" id="PR00834">
    <property type="entry name" value="PROTEASES2C"/>
</dbReference>
<dbReference type="SUPFAM" id="SSF50156">
    <property type="entry name" value="PDZ domain-like"/>
    <property type="match status" value="2"/>
</dbReference>
<evidence type="ECO:0000256" key="4">
    <source>
        <dbReference type="ARBA" id="ARBA00013035"/>
    </source>
</evidence>
<comment type="caution">
    <text evidence="17">The sequence shown here is derived from an EMBL/GenBank/DDBJ whole genome shotgun (WGS) entry which is preliminary data.</text>
</comment>
<dbReference type="PANTHER" id="PTHR22939:SF130">
    <property type="entry name" value="PERIPLASMIC SERINE ENDOPROTEASE DEGP-LIKE-RELATED"/>
    <property type="match status" value="1"/>
</dbReference>
<dbReference type="EMBL" id="JBHSCW010000003">
    <property type="protein sequence ID" value="MFC4351070.1"/>
    <property type="molecule type" value="Genomic_DNA"/>
</dbReference>
<evidence type="ECO:0000256" key="6">
    <source>
        <dbReference type="ARBA" id="ARBA00022670"/>
    </source>
</evidence>
<dbReference type="InterPro" id="IPR001478">
    <property type="entry name" value="PDZ"/>
</dbReference>
<sequence>MSLAIKSLQAPMTALVAGGFLVWSAVAQAASPPDSFADLAEEVSPAVVNISSTRVPEEDNGSRSRDSMPFDLPPGSPFEEFFKQFEEHFDGMRPQQYQNRPGTSLGSGFIIDAEGYVVTNNHVIDEADDIRVKLSDGRDLEAEVIGRDPKTDLALLKISSEEELPHVTMGNSDDVRVGDWVMAVGNPFGLGGSVTAGIISARSRDINAGPYDDFLQTDAAINRGNSGGPMFNMEGDVIGISTAIFSPSGGSVGIGFAIPSNLASDVITQLREKGEVDRGWLGVRIQQVTPELAEGLGLDEEKGALVASVEPDGPADNAGIRTGDVILEFNGESVDSMRDLPRLVASVQAGRDVEIVVWRNGEETTLEATIAEQTEESMAAFSDSRQQRGDDGDAQRSSDRLGATLSSLDDETRERLGLPEDMSGVVITDVEPDGRAASQGLAPGDVIEQVDGQEVTSPNDVEEQLDEAAREGKKTVVFLVERDGSPLFLGFRLGDA</sequence>
<organism evidence="17 18">
    <name type="scientific">Fodinicurvata halophila</name>
    <dbReference type="NCBI Taxonomy" id="1419723"/>
    <lineage>
        <taxon>Bacteria</taxon>
        <taxon>Pseudomonadati</taxon>
        <taxon>Pseudomonadota</taxon>
        <taxon>Alphaproteobacteria</taxon>
        <taxon>Rhodospirillales</taxon>
        <taxon>Rhodovibrionaceae</taxon>
        <taxon>Fodinicurvata</taxon>
    </lineage>
</organism>
<feature type="compositionally biased region" description="Basic and acidic residues" evidence="14">
    <location>
        <begin position="55"/>
        <end position="68"/>
    </location>
</feature>
<dbReference type="NCBIfam" id="TIGR02037">
    <property type="entry name" value="degP_htrA_DO"/>
    <property type="match status" value="1"/>
</dbReference>
<evidence type="ECO:0000313" key="17">
    <source>
        <dbReference type="EMBL" id="MFC4351070.1"/>
    </source>
</evidence>
<dbReference type="CDD" id="cd10839">
    <property type="entry name" value="cpPDZ1_DegP-like"/>
    <property type="match status" value="1"/>
</dbReference>